<organism evidence="3">
    <name type="scientific">Methylophaga aminisulfidivorans</name>
    <dbReference type="NCBI Taxonomy" id="230105"/>
    <lineage>
        <taxon>Bacteria</taxon>
        <taxon>Pseudomonadati</taxon>
        <taxon>Pseudomonadota</taxon>
        <taxon>Gammaproteobacteria</taxon>
        <taxon>Thiotrichales</taxon>
        <taxon>Piscirickettsiaceae</taxon>
        <taxon>Methylophaga</taxon>
    </lineage>
</organism>
<evidence type="ECO:0000256" key="2">
    <source>
        <dbReference type="ARBA" id="ARBA00022898"/>
    </source>
</evidence>
<accession>A0A7C1W2S8</accession>
<dbReference type="InterPro" id="IPR051798">
    <property type="entry name" value="Class-II_PLP-Dep_Aminotrans"/>
</dbReference>
<dbReference type="PANTHER" id="PTHR43525:SF1">
    <property type="entry name" value="PROTEIN MALY"/>
    <property type="match status" value="1"/>
</dbReference>
<keyword evidence="2" id="KW-0663">Pyridoxal phosphate</keyword>
<dbReference type="PANTHER" id="PTHR43525">
    <property type="entry name" value="PROTEIN MALY"/>
    <property type="match status" value="1"/>
</dbReference>
<gene>
    <name evidence="3" type="ORF">ENI26_14095</name>
</gene>
<reference evidence="3" key="1">
    <citation type="journal article" date="2020" name="mSystems">
        <title>Genome- and Community-Level Interaction Insights into Carbon Utilization and Element Cycling Functions of Hydrothermarchaeota in Hydrothermal Sediment.</title>
        <authorList>
            <person name="Zhou Z."/>
            <person name="Liu Y."/>
            <person name="Xu W."/>
            <person name="Pan J."/>
            <person name="Luo Z.H."/>
            <person name="Li M."/>
        </authorList>
    </citation>
    <scope>NUCLEOTIDE SEQUENCE [LARGE SCALE GENOMIC DNA]</scope>
    <source>
        <strain evidence="3">HyVt-380</strain>
    </source>
</reference>
<proteinExistence type="predicted"/>
<comment type="cofactor">
    <cofactor evidence="1">
        <name>pyridoxal 5'-phosphate</name>
        <dbReference type="ChEBI" id="CHEBI:597326"/>
    </cofactor>
</comment>
<protein>
    <submittedName>
        <fullName evidence="3">Aminotransferase</fullName>
    </submittedName>
</protein>
<name>A0A7C1W2S8_9GAMM</name>
<dbReference type="GO" id="GO:0008483">
    <property type="term" value="F:transaminase activity"/>
    <property type="evidence" value="ECO:0007669"/>
    <property type="project" value="UniProtKB-KW"/>
</dbReference>
<evidence type="ECO:0000256" key="1">
    <source>
        <dbReference type="ARBA" id="ARBA00001933"/>
    </source>
</evidence>
<dbReference type="InterPro" id="IPR015422">
    <property type="entry name" value="PyrdxlP-dep_Trfase_small"/>
</dbReference>
<dbReference type="Proteomes" id="UP000886384">
    <property type="component" value="Unassembled WGS sequence"/>
</dbReference>
<sequence length="98" mass="11285">METQGMTIDFDKEVDRSVSHSLKYDVREAYFGRSDVIPMWVADMDLPAPDAVTEALTARAQHPIFGYTVYPDSLYDSLINWCELHYQWTVSKSDVIMC</sequence>
<dbReference type="InterPro" id="IPR015424">
    <property type="entry name" value="PyrdxlP-dep_Trfase"/>
</dbReference>
<keyword evidence="3" id="KW-0032">Aminotransferase</keyword>
<feature type="non-terminal residue" evidence="3">
    <location>
        <position position="98"/>
    </location>
</feature>
<comment type="caution">
    <text evidence="3">The sequence shown here is derived from an EMBL/GenBank/DDBJ whole genome shotgun (WGS) entry which is preliminary data.</text>
</comment>
<dbReference type="Gene3D" id="3.90.1150.10">
    <property type="entry name" value="Aspartate Aminotransferase, domain 1"/>
    <property type="match status" value="1"/>
</dbReference>
<keyword evidence="3" id="KW-0808">Transferase</keyword>
<evidence type="ECO:0000313" key="3">
    <source>
        <dbReference type="EMBL" id="HEC75477.1"/>
    </source>
</evidence>
<dbReference type="AlphaFoldDB" id="A0A7C1W2S8"/>
<dbReference type="EMBL" id="DRHY01000330">
    <property type="protein sequence ID" value="HEC75477.1"/>
    <property type="molecule type" value="Genomic_DNA"/>
</dbReference>
<dbReference type="SUPFAM" id="SSF53383">
    <property type="entry name" value="PLP-dependent transferases"/>
    <property type="match status" value="1"/>
</dbReference>